<dbReference type="SUPFAM" id="SSF47413">
    <property type="entry name" value="lambda repressor-like DNA-binding domains"/>
    <property type="match status" value="1"/>
</dbReference>
<dbReference type="Gene3D" id="1.10.260.40">
    <property type="entry name" value="lambda repressor-like DNA-binding domains"/>
    <property type="match status" value="1"/>
</dbReference>
<dbReference type="RefSeq" id="WP_386437397.1">
    <property type="nucleotide sequence ID" value="NZ_JBHSBB010000040.1"/>
</dbReference>
<dbReference type="EMBL" id="JBHSBB010000040">
    <property type="protein sequence ID" value="MFC4036171.1"/>
    <property type="molecule type" value="Genomic_DNA"/>
</dbReference>
<accession>A0ABV8HWV4</accession>
<feature type="domain" description="HTH cro/C1-type" evidence="1">
    <location>
        <begin position="32"/>
        <end position="87"/>
    </location>
</feature>
<dbReference type="SMART" id="SM00530">
    <property type="entry name" value="HTH_XRE"/>
    <property type="match status" value="1"/>
</dbReference>
<name>A0ABV8HWV4_9ACTN</name>
<evidence type="ECO:0000259" key="1">
    <source>
        <dbReference type="SMART" id="SM00530"/>
    </source>
</evidence>
<evidence type="ECO:0000313" key="3">
    <source>
        <dbReference type="Proteomes" id="UP001595765"/>
    </source>
</evidence>
<sequence>MPASPQVVSPIQLLERRPDMGAKAMARVLGAYLRGLRESRGLTPASAGAHIRAHASKISRMETAHVSLKVRDVEDLLDFYGVDDRERADIAAMVQRSARPDWWQPYGEVVPDWLQQLIGLERDAHVIRTYETQFVPGLLQTPAYAEAVVLSGHRLAPPDEVRRRVALRLERQRRMWEPGAPVLWALIDEGVLHRPVGGRQVMREQLLHLLDMLRQPGVRLQVASYAASAEATPGAAVTYLRFAQGFLPDVVYLEHMTSAVYLDRLEDLDRYRAALDELSALAATPAASRVMLEEALQRYR</sequence>
<dbReference type="Pfam" id="PF19054">
    <property type="entry name" value="DUF5753"/>
    <property type="match status" value="1"/>
</dbReference>
<dbReference type="InterPro" id="IPR010982">
    <property type="entry name" value="Lambda_DNA-bd_dom_sf"/>
</dbReference>
<dbReference type="InterPro" id="IPR043917">
    <property type="entry name" value="DUF5753"/>
</dbReference>
<dbReference type="Pfam" id="PF13560">
    <property type="entry name" value="HTH_31"/>
    <property type="match status" value="1"/>
</dbReference>
<proteinExistence type="predicted"/>
<evidence type="ECO:0000313" key="2">
    <source>
        <dbReference type="EMBL" id="MFC4036171.1"/>
    </source>
</evidence>
<organism evidence="2 3">
    <name type="scientific">Streptomyces polygonati</name>
    <dbReference type="NCBI Taxonomy" id="1617087"/>
    <lineage>
        <taxon>Bacteria</taxon>
        <taxon>Bacillati</taxon>
        <taxon>Actinomycetota</taxon>
        <taxon>Actinomycetes</taxon>
        <taxon>Kitasatosporales</taxon>
        <taxon>Streptomycetaceae</taxon>
        <taxon>Streptomyces</taxon>
    </lineage>
</organism>
<comment type="caution">
    <text evidence="2">The sequence shown here is derived from an EMBL/GenBank/DDBJ whole genome shotgun (WGS) entry which is preliminary data.</text>
</comment>
<protein>
    <submittedName>
        <fullName evidence="2">Helix-turn-helix domain-containing protein</fullName>
    </submittedName>
</protein>
<keyword evidence="3" id="KW-1185">Reference proteome</keyword>
<dbReference type="Proteomes" id="UP001595765">
    <property type="component" value="Unassembled WGS sequence"/>
</dbReference>
<dbReference type="CDD" id="cd00093">
    <property type="entry name" value="HTH_XRE"/>
    <property type="match status" value="1"/>
</dbReference>
<reference evidence="3" key="1">
    <citation type="journal article" date="2019" name="Int. J. Syst. Evol. Microbiol.">
        <title>The Global Catalogue of Microorganisms (GCM) 10K type strain sequencing project: providing services to taxonomists for standard genome sequencing and annotation.</title>
        <authorList>
            <consortium name="The Broad Institute Genomics Platform"/>
            <consortium name="The Broad Institute Genome Sequencing Center for Infectious Disease"/>
            <person name="Wu L."/>
            <person name="Ma J."/>
        </authorList>
    </citation>
    <scope>NUCLEOTIDE SEQUENCE [LARGE SCALE GENOMIC DNA]</scope>
    <source>
        <strain evidence="3">CGMCC 4.7237</strain>
    </source>
</reference>
<dbReference type="InterPro" id="IPR001387">
    <property type="entry name" value="Cro/C1-type_HTH"/>
</dbReference>
<gene>
    <name evidence="2" type="ORF">ACFO3J_32680</name>
</gene>